<dbReference type="InterPro" id="IPR050078">
    <property type="entry name" value="Ribosomal_L11_MeTrfase_PrmA"/>
</dbReference>
<dbReference type="InterPro" id="IPR029063">
    <property type="entry name" value="SAM-dependent_MTases_sf"/>
</dbReference>
<protein>
    <recommendedName>
        <fullName evidence="5">ETFB lysine methyltransferase</fullName>
    </recommendedName>
    <alternativeName>
        <fullName evidence="4">Protein N-lysine methyltransferase METTL20</fullName>
    </alternativeName>
</protein>
<keyword evidence="2" id="KW-0808">Transferase</keyword>
<dbReference type="EMBL" id="BRXX01000081">
    <property type="protein sequence ID" value="GMH88326.1"/>
    <property type="molecule type" value="Genomic_DNA"/>
</dbReference>
<dbReference type="GO" id="GO:0032259">
    <property type="term" value="P:methylation"/>
    <property type="evidence" value="ECO:0007669"/>
    <property type="project" value="UniProtKB-KW"/>
</dbReference>
<evidence type="ECO:0000256" key="5">
    <source>
        <dbReference type="ARBA" id="ARBA00042266"/>
    </source>
</evidence>
<keyword evidence="6" id="KW-0732">Signal</keyword>
<keyword evidence="8" id="KW-1185">Reference proteome</keyword>
<evidence type="ECO:0000313" key="7">
    <source>
        <dbReference type="EMBL" id="GMH88326.1"/>
    </source>
</evidence>
<comment type="caution">
    <text evidence="7">The sequence shown here is derived from an EMBL/GenBank/DDBJ whole genome shotgun (WGS) entry which is preliminary data.</text>
</comment>
<gene>
    <name evidence="7" type="ORF">TrVE_jg7350</name>
</gene>
<reference evidence="8" key="1">
    <citation type="journal article" date="2023" name="Commun. Biol.">
        <title>Genome analysis of Parmales, the sister group of diatoms, reveals the evolutionary specialization of diatoms from phago-mixotrophs to photoautotrophs.</title>
        <authorList>
            <person name="Ban H."/>
            <person name="Sato S."/>
            <person name="Yoshikawa S."/>
            <person name="Yamada K."/>
            <person name="Nakamura Y."/>
            <person name="Ichinomiya M."/>
            <person name="Sato N."/>
            <person name="Blanc-Mathieu R."/>
            <person name="Endo H."/>
            <person name="Kuwata A."/>
            <person name="Ogata H."/>
        </authorList>
    </citation>
    <scope>NUCLEOTIDE SEQUENCE [LARGE SCALE GENOMIC DNA]</scope>
    <source>
        <strain evidence="8">NIES 3699</strain>
    </source>
</reference>
<feature type="signal peptide" evidence="6">
    <location>
        <begin position="1"/>
        <end position="20"/>
    </location>
</feature>
<name>A0A9W7BD05_9STRA</name>
<evidence type="ECO:0000256" key="6">
    <source>
        <dbReference type="SAM" id="SignalP"/>
    </source>
</evidence>
<dbReference type="Gene3D" id="3.40.50.150">
    <property type="entry name" value="Vaccinia Virus protein VP39"/>
    <property type="match status" value="1"/>
</dbReference>
<dbReference type="PANTHER" id="PTHR43648:SF1">
    <property type="entry name" value="ELECTRON TRANSFER FLAVOPROTEIN BETA SUBUNIT LYSINE METHYLTRANSFERASE"/>
    <property type="match status" value="1"/>
</dbReference>
<keyword evidence="1" id="KW-0489">Methyltransferase</keyword>
<dbReference type="SUPFAM" id="SSF53335">
    <property type="entry name" value="S-adenosyl-L-methionine-dependent methyltransferases"/>
    <property type="match status" value="1"/>
</dbReference>
<sequence length="307" mass="32916">MLTSFFHLFFLLTCSFPAEPYHLPLRRAFKSALGSNSLRSSSDELFGGDTVPDDGVLIHSPTSQSAESSVALRVLTTSAAHSPSNIPTTLIDTSLSGWGSGVHPTTFLCLSYLASLTPSPSFKKLTDYGCGSGVLGISAKHLGLGPKLQVIGVDIESEALEATRTNWDEHNFPSEQESLELFHAREVLPGYPISDQDLLLANILIGALCRPSMVAVLVSALKIPDESGENGGLICFSGIRPDEKESLQEAYGKYIAFDDSQYVALSASDTPGSLQNYGFDVGDWCRVVGRRTVGKDFSSDMSEAAVQ</sequence>
<dbReference type="GO" id="GO:0016279">
    <property type="term" value="F:protein-lysine N-methyltransferase activity"/>
    <property type="evidence" value="ECO:0007669"/>
    <property type="project" value="TreeGrafter"/>
</dbReference>
<evidence type="ECO:0000313" key="8">
    <source>
        <dbReference type="Proteomes" id="UP001165160"/>
    </source>
</evidence>
<proteinExistence type="inferred from homology"/>
<evidence type="ECO:0000256" key="1">
    <source>
        <dbReference type="ARBA" id="ARBA00022603"/>
    </source>
</evidence>
<comment type="similarity">
    <text evidence="3">Belongs to the methyltransferase superfamily. ETFBKMT family.</text>
</comment>
<dbReference type="Proteomes" id="UP001165160">
    <property type="component" value="Unassembled WGS sequence"/>
</dbReference>
<dbReference type="Pfam" id="PF06325">
    <property type="entry name" value="PrmA"/>
    <property type="match status" value="1"/>
</dbReference>
<evidence type="ECO:0000256" key="4">
    <source>
        <dbReference type="ARBA" id="ARBA00041867"/>
    </source>
</evidence>
<dbReference type="PANTHER" id="PTHR43648">
    <property type="entry name" value="ELECTRON TRANSFER FLAVOPROTEIN BETA SUBUNIT LYSINE METHYLTRANSFERASE"/>
    <property type="match status" value="1"/>
</dbReference>
<evidence type="ECO:0000256" key="3">
    <source>
        <dbReference type="ARBA" id="ARBA00037932"/>
    </source>
</evidence>
<dbReference type="AlphaFoldDB" id="A0A9W7BD05"/>
<organism evidence="7 8">
    <name type="scientific">Triparma verrucosa</name>
    <dbReference type="NCBI Taxonomy" id="1606542"/>
    <lineage>
        <taxon>Eukaryota</taxon>
        <taxon>Sar</taxon>
        <taxon>Stramenopiles</taxon>
        <taxon>Ochrophyta</taxon>
        <taxon>Bolidophyceae</taxon>
        <taxon>Parmales</taxon>
        <taxon>Triparmaceae</taxon>
        <taxon>Triparma</taxon>
    </lineage>
</organism>
<evidence type="ECO:0000256" key="2">
    <source>
        <dbReference type="ARBA" id="ARBA00022679"/>
    </source>
</evidence>
<accession>A0A9W7BD05</accession>
<feature type="chain" id="PRO_5040877178" description="ETFB lysine methyltransferase" evidence="6">
    <location>
        <begin position="21"/>
        <end position="307"/>
    </location>
</feature>